<evidence type="ECO:0000313" key="2">
    <source>
        <dbReference type="Proteomes" id="UP000285575"/>
    </source>
</evidence>
<dbReference type="Proteomes" id="UP000285575">
    <property type="component" value="Unassembled WGS sequence"/>
</dbReference>
<sequence>MPRHTYECKKVAAETESEIGLICLLKQGKPAGSSVTFVVYHDGAEKHRIDGAVVADPRARAGKAATAKYVPPLVPDDKTHYVVTYKAIADGEEYKLDDEIHVWPRKAKLTTRNEDDTKPLKNFKFKVMQGGAQTGSNLVTEGDDPATLEFKLEAGKPFTLEALDPYEFIGVPAAQNGKLRELKSTGRVNFTPEFVKPKRPGDGQIIQWVNMDADPALKGTDGLGDTVEVTVGVDGDRDPTSGNTITKPLGQAGIYVYVKVVFSGPGGKKSLRNTPKTELADGLNLLSRAAVKEAATDAQWEYTGKVDLALAGGVGKFKLALGLAGGDTCTVSLGSTPACNGPTLTFTNWRKRWYELMAPDFMVMNTRVVGGVSMRDFPAAGRTVITDSGLTTFTEYEIHKSFSFTELEATTAGKGSVLPREFFGQTSGPDKRYLLTRLTMQTPPKAFDNGKGSRCMTVLLCDDIFVSDGASKGHPDRERTITTTTAEADLDLATTVSSSCVWHPVSANRTRAAADTIIALKWTANIARPTDYQGPADYDFETDVDDPTIDGTSKDRRLRIEELTQNPAPCTVVFKNPLIGNTPTTLDGAAKSAINAWLASLWTDAKVRPHGFELRFRITGFGGNANRNARFDAVRAHIQNQMGTAAPQLYKHLGLTAAGACRTGPLDWAATVNMGRSHAQRIAVDLPAVNPDDPGSLAGALSDTQCPIDVYFKFEHQVKINGNANNPWVVIKLGTEGPAAPECVSETVMHEGAHRLGLAAPAHGVPGIPAAKKIDEADAVYPHNGTLGHYYTGHGHNGGHCAYGLSDAQKGTDPFNWTTSQACKCFLYGSGGRDDSSRRRMSFCPQCQDILRGKELT</sequence>
<accession>A0A437RIG8</accession>
<dbReference type="EMBL" id="SACR01000003">
    <property type="protein sequence ID" value="RVU46505.1"/>
    <property type="molecule type" value="Genomic_DNA"/>
</dbReference>
<evidence type="ECO:0000313" key="1">
    <source>
        <dbReference type="EMBL" id="RVU46505.1"/>
    </source>
</evidence>
<organism evidence="1 2">
    <name type="scientific">Rubrivivax rivuli</name>
    <dbReference type="NCBI Taxonomy" id="1862385"/>
    <lineage>
        <taxon>Bacteria</taxon>
        <taxon>Pseudomonadati</taxon>
        <taxon>Pseudomonadota</taxon>
        <taxon>Betaproteobacteria</taxon>
        <taxon>Burkholderiales</taxon>
        <taxon>Sphaerotilaceae</taxon>
        <taxon>Rubrivivax</taxon>
    </lineage>
</organism>
<keyword evidence="2" id="KW-1185">Reference proteome</keyword>
<proteinExistence type="predicted"/>
<protein>
    <submittedName>
        <fullName evidence="1">Uncharacterized protein</fullName>
    </submittedName>
</protein>
<comment type="caution">
    <text evidence="1">The sequence shown here is derived from an EMBL/GenBank/DDBJ whole genome shotgun (WGS) entry which is preliminary data.</text>
</comment>
<name>A0A437RIG8_9BURK</name>
<gene>
    <name evidence="1" type="ORF">EOE66_11845</name>
</gene>
<reference evidence="1 2" key="1">
    <citation type="submission" date="2019-01" db="EMBL/GenBank/DDBJ databases">
        <authorList>
            <person name="Chen W.-M."/>
        </authorList>
    </citation>
    <scope>NUCLEOTIDE SEQUENCE [LARGE SCALE GENOMIC DNA]</scope>
    <source>
        <strain evidence="1 2">KYPY4</strain>
    </source>
</reference>
<dbReference type="RefSeq" id="WP_128228865.1">
    <property type="nucleotide sequence ID" value="NZ_SACR01000003.1"/>
</dbReference>
<dbReference type="AlphaFoldDB" id="A0A437RIG8"/>